<evidence type="ECO:0000313" key="9">
    <source>
        <dbReference type="Proteomes" id="UP000237798"/>
    </source>
</evidence>
<keyword evidence="9" id="KW-1185">Reference proteome</keyword>
<dbReference type="PANTHER" id="PTHR33992">
    <property type="entry name" value="RIBONUCLEASE P PROTEIN COMPONENT"/>
    <property type="match status" value="1"/>
</dbReference>
<dbReference type="GO" id="GO:0000049">
    <property type="term" value="F:tRNA binding"/>
    <property type="evidence" value="ECO:0007669"/>
    <property type="project" value="UniProtKB-UniRule"/>
</dbReference>
<comment type="subunit">
    <text evidence="6">Consists of a catalytic RNA component (M1 or rnpB) and a protein subunit.</text>
</comment>
<dbReference type="GO" id="GO:0030677">
    <property type="term" value="C:ribonuclease P complex"/>
    <property type="evidence" value="ECO:0007669"/>
    <property type="project" value="TreeGrafter"/>
</dbReference>
<dbReference type="Pfam" id="PF00825">
    <property type="entry name" value="Ribonuclease_P"/>
    <property type="match status" value="1"/>
</dbReference>
<evidence type="ECO:0000256" key="6">
    <source>
        <dbReference type="HAMAP-Rule" id="MF_00227"/>
    </source>
</evidence>
<keyword evidence="4 6" id="KW-0378">Hydrolase</keyword>
<keyword evidence="5 6" id="KW-0694">RNA-binding</keyword>
<dbReference type="RefSeq" id="WP_106010982.1">
    <property type="nucleotide sequence ID" value="NZ_JALCPJ010000034.1"/>
</dbReference>
<keyword evidence="3 6" id="KW-0255">Endonuclease</keyword>
<keyword evidence="1 6" id="KW-0819">tRNA processing</keyword>
<dbReference type="Proteomes" id="UP000237798">
    <property type="component" value="Unassembled WGS sequence"/>
</dbReference>
<evidence type="ECO:0000256" key="3">
    <source>
        <dbReference type="ARBA" id="ARBA00022759"/>
    </source>
</evidence>
<dbReference type="InterPro" id="IPR020568">
    <property type="entry name" value="Ribosomal_Su5_D2-typ_SF"/>
</dbReference>
<organism evidence="8 9">
    <name type="scientific">Clostridium luticellarii</name>
    <dbReference type="NCBI Taxonomy" id="1691940"/>
    <lineage>
        <taxon>Bacteria</taxon>
        <taxon>Bacillati</taxon>
        <taxon>Bacillota</taxon>
        <taxon>Clostridia</taxon>
        <taxon>Eubacteriales</taxon>
        <taxon>Clostridiaceae</taxon>
        <taxon>Clostridium</taxon>
    </lineage>
</organism>
<dbReference type="OrthoDB" id="9810867at2"/>
<name>A0A2T0B783_9CLOT</name>
<proteinExistence type="inferred from homology"/>
<dbReference type="SUPFAM" id="SSF54211">
    <property type="entry name" value="Ribosomal protein S5 domain 2-like"/>
    <property type="match status" value="1"/>
</dbReference>
<dbReference type="HAMAP" id="MF_00227">
    <property type="entry name" value="RNase_P"/>
    <property type="match status" value="1"/>
</dbReference>
<dbReference type="GO" id="GO:0042781">
    <property type="term" value="F:3'-tRNA processing endoribonuclease activity"/>
    <property type="evidence" value="ECO:0007669"/>
    <property type="project" value="TreeGrafter"/>
</dbReference>
<dbReference type="Gene3D" id="3.30.230.10">
    <property type="match status" value="1"/>
</dbReference>
<dbReference type="AlphaFoldDB" id="A0A2T0B783"/>
<evidence type="ECO:0000313" key="8">
    <source>
        <dbReference type="EMBL" id="PRR79732.1"/>
    </source>
</evidence>
<dbReference type="GO" id="GO:0001682">
    <property type="term" value="P:tRNA 5'-leader removal"/>
    <property type="evidence" value="ECO:0007669"/>
    <property type="project" value="UniProtKB-UniRule"/>
</dbReference>
<evidence type="ECO:0000256" key="1">
    <source>
        <dbReference type="ARBA" id="ARBA00022694"/>
    </source>
</evidence>
<keyword evidence="2 6" id="KW-0540">Nuclease</keyword>
<dbReference type="PANTHER" id="PTHR33992:SF1">
    <property type="entry name" value="RIBONUCLEASE P PROTEIN COMPONENT"/>
    <property type="match status" value="1"/>
</dbReference>
<reference evidence="8 9" key="1">
    <citation type="submission" date="2018-03" db="EMBL/GenBank/DDBJ databases">
        <title>Genome sequence of Clostridium luticellarii DSM 29923.</title>
        <authorList>
            <person name="Poehlein A."/>
            <person name="Daniel R."/>
        </authorList>
    </citation>
    <scope>NUCLEOTIDE SEQUENCE [LARGE SCALE GENOMIC DNA]</scope>
    <source>
        <strain evidence="8 9">DSM 29923</strain>
    </source>
</reference>
<gene>
    <name evidence="6 8" type="primary">rnpA</name>
    <name evidence="8" type="ORF">CLLU_34460</name>
</gene>
<evidence type="ECO:0000256" key="4">
    <source>
        <dbReference type="ARBA" id="ARBA00022801"/>
    </source>
</evidence>
<dbReference type="GO" id="GO:0004526">
    <property type="term" value="F:ribonuclease P activity"/>
    <property type="evidence" value="ECO:0007669"/>
    <property type="project" value="UniProtKB-UniRule"/>
</dbReference>
<dbReference type="EC" id="3.1.26.5" evidence="6 7"/>
<comment type="catalytic activity">
    <reaction evidence="6">
        <text>Endonucleolytic cleavage of RNA, removing 5'-extranucleotides from tRNA precursor.</text>
        <dbReference type="EC" id="3.1.26.5"/>
    </reaction>
</comment>
<dbReference type="EMBL" id="PVXP01000096">
    <property type="protein sequence ID" value="PRR79732.1"/>
    <property type="molecule type" value="Genomic_DNA"/>
</dbReference>
<evidence type="ECO:0000256" key="2">
    <source>
        <dbReference type="ARBA" id="ARBA00022722"/>
    </source>
</evidence>
<evidence type="ECO:0000256" key="5">
    <source>
        <dbReference type="ARBA" id="ARBA00022884"/>
    </source>
</evidence>
<evidence type="ECO:0000256" key="7">
    <source>
        <dbReference type="NCBIfam" id="TIGR00188"/>
    </source>
</evidence>
<dbReference type="InterPro" id="IPR014721">
    <property type="entry name" value="Ribsml_uS5_D2-typ_fold_subgr"/>
</dbReference>
<comment type="caution">
    <text evidence="8">The sequence shown here is derived from an EMBL/GenBank/DDBJ whole genome shotgun (WGS) entry which is preliminary data.</text>
</comment>
<comment type="function">
    <text evidence="6">RNaseP catalyzes the removal of the 5'-leader sequence from pre-tRNA to produce the mature 5'-terminus. It can also cleave other RNA substrates such as 4.5S RNA. The protein component plays an auxiliary but essential role in vivo by binding to the 5'-leader sequence and broadening the substrate specificity of the ribozyme.</text>
</comment>
<protein>
    <recommendedName>
        <fullName evidence="6 7">Ribonuclease P protein component</fullName>
        <shortName evidence="6">RNase P protein</shortName>
        <shortName evidence="6">RNaseP protein</shortName>
        <ecNumber evidence="6 7">3.1.26.5</ecNumber>
    </recommendedName>
    <alternativeName>
        <fullName evidence="6">Protein C5</fullName>
    </alternativeName>
</protein>
<dbReference type="NCBIfam" id="TIGR00188">
    <property type="entry name" value="rnpA"/>
    <property type="match status" value="1"/>
</dbReference>
<sequence>MKVYRIKKNAEFRIVYKRGRSFSNNLLVLYTYRNKKGVNRLGISISKRVGKSVERNRIKRLIKEICRLNIENIKTGYDLVFIARNLSNGKSYAEIDNSIKNLIKKAGLYNK</sequence>
<dbReference type="InterPro" id="IPR000100">
    <property type="entry name" value="RNase_P"/>
</dbReference>
<comment type="similarity">
    <text evidence="6">Belongs to the RnpA family.</text>
</comment>
<accession>A0A2T0B783</accession>